<protein>
    <submittedName>
        <fullName evidence="1">Uncharacterized protein</fullName>
    </submittedName>
</protein>
<proteinExistence type="predicted"/>
<sequence length="59" mass="6917">MKAYLTNTILKILCPFQYLDFHPHEIDGKVAPIDFWKPDRVLLRGDNEIRQPCFAAIDE</sequence>
<dbReference type="AlphaFoldDB" id="A0A382KV52"/>
<reference evidence="1" key="1">
    <citation type="submission" date="2018-05" db="EMBL/GenBank/DDBJ databases">
        <authorList>
            <person name="Lanie J.A."/>
            <person name="Ng W.-L."/>
            <person name="Kazmierczak K.M."/>
            <person name="Andrzejewski T.M."/>
            <person name="Davidsen T.M."/>
            <person name="Wayne K.J."/>
            <person name="Tettelin H."/>
            <person name="Glass J.I."/>
            <person name="Rusch D."/>
            <person name="Podicherti R."/>
            <person name="Tsui H.-C.T."/>
            <person name="Winkler M.E."/>
        </authorList>
    </citation>
    <scope>NUCLEOTIDE SEQUENCE</scope>
</reference>
<feature type="non-terminal residue" evidence="1">
    <location>
        <position position="59"/>
    </location>
</feature>
<name>A0A382KV52_9ZZZZ</name>
<gene>
    <name evidence="1" type="ORF">METZ01_LOCUS281342</name>
</gene>
<dbReference type="EMBL" id="UINC01083106">
    <property type="protein sequence ID" value="SVC28488.1"/>
    <property type="molecule type" value="Genomic_DNA"/>
</dbReference>
<evidence type="ECO:0000313" key="1">
    <source>
        <dbReference type="EMBL" id="SVC28488.1"/>
    </source>
</evidence>
<organism evidence="1">
    <name type="scientific">marine metagenome</name>
    <dbReference type="NCBI Taxonomy" id="408172"/>
    <lineage>
        <taxon>unclassified sequences</taxon>
        <taxon>metagenomes</taxon>
        <taxon>ecological metagenomes</taxon>
    </lineage>
</organism>
<accession>A0A382KV52</accession>